<gene>
    <name evidence="2" type="ORF">J122_992</name>
</gene>
<protein>
    <submittedName>
        <fullName evidence="2">Uncharacterized protein</fullName>
    </submittedName>
</protein>
<feature type="transmembrane region" description="Helical" evidence="1">
    <location>
        <begin position="125"/>
        <end position="149"/>
    </location>
</feature>
<feature type="transmembrane region" description="Helical" evidence="1">
    <location>
        <begin position="93"/>
        <end position="113"/>
    </location>
</feature>
<dbReference type="PATRIC" id="fig|1306954.6.peg.2538"/>
<organism evidence="2 3">
    <name type="scientific">Marinobacter excellens LAMA 842</name>
    <dbReference type="NCBI Taxonomy" id="1306954"/>
    <lineage>
        <taxon>Bacteria</taxon>
        <taxon>Pseudomonadati</taxon>
        <taxon>Pseudomonadota</taxon>
        <taxon>Gammaproteobacteria</taxon>
        <taxon>Pseudomonadales</taxon>
        <taxon>Marinobacteraceae</taxon>
        <taxon>Marinobacter</taxon>
    </lineage>
</organism>
<sequence>MSALSEYWAMVNTAVIMLALGMRAPAPVNIPVAGLLRAVVLYNIALPSVALAVFYAYGIFGTNTLAALSLCVAAAGGTSAGAFVGAVQGMPGLAVRLFILLLIASLIMIGAFTQLGLVPLGNGSLASLGFILFALTLLPLLTGKALLFLLPNVTATWQPKIETLGSLLVILLVISLAARYGAGILSGPGEPLLAGVILTLILVLPPLLEPDWRFRRTITLITVVRNLSLALSLLALTSSSTAGLNTLLAFGLFMYLAAGLLVWRWKTSLLTSKPFPPPEP</sequence>
<dbReference type="Gene3D" id="1.20.1530.20">
    <property type="match status" value="1"/>
</dbReference>
<evidence type="ECO:0000256" key="1">
    <source>
        <dbReference type="SAM" id="Phobius"/>
    </source>
</evidence>
<dbReference type="AlphaFoldDB" id="A0A137SGG4"/>
<feature type="transmembrane region" description="Helical" evidence="1">
    <location>
        <begin position="6"/>
        <end position="26"/>
    </location>
</feature>
<dbReference type="InterPro" id="IPR038770">
    <property type="entry name" value="Na+/solute_symporter_sf"/>
</dbReference>
<feature type="transmembrane region" description="Helical" evidence="1">
    <location>
        <begin position="242"/>
        <end position="263"/>
    </location>
</feature>
<name>A0A137SGG4_9GAMM</name>
<keyword evidence="1" id="KW-0472">Membrane</keyword>
<proteinExistence type="predicted"/>
<dbReference type="Proteomes" id="UP000070282">
    <property type="component" value="Unassembled WGS sequence"/>
</dbReference>
<reference evidence="3" key="1">
    <citation type="submission" date="2015-12" db="EMBL/GenBank/DDBJ databases">
        <authorList>
            <person name="Lima A."/>
            <person name="Farahani Zayas N."/>
            <person name="Castro Da Silva M.A."/>
            <person name="Cabral A."/>
            <person name="Pessatti M.L."/>
        </authorList>
    </citation>
    <scope>NUCLEOTIDE SEQUENCE [LARGE SCALE GENOMIC DNA]</scope>
    <source>
        <strain evidence="3">LAMA 842</strain>
    </source>
</reference>
<dbReference type="EMBL" id="LOCO01000003">
    <property type="protein sequence ID" value="KXO11529.1"/>
    <property type="molecule type" value="Genomic_DNA"/>
</dbReference>
<keyword evidence="1" id="KW-1133">Transmembrane helix</keyword>
<accession>A0A137SGG4</accession>
<feature type="transmembrane region" description="Helical" evidence="1">
    <location>
        <begin position="192"/>
        <end position="208"/>
    </location>
</feature>
<dbReference type="RefSeq" id="WP_061331404.1">
    <property type="nucleotide sequence ID" value="NZ_LOCO01000003.1"/>
</dbReference>
<comment type="caution">
    <text evidence="2">The sequence shown here is derived from an EMBL/GenBank/DDBJ whole genome shotgun (WGS) entry which is preliminary data.</text>
</comment>
<feature type="transmembrane region" description="Helical" evidence="1">
    <location>
        <begin position="38"/>
        <end position="60"/>
    </location>
</feature>
<feature type="transmembrane region" description="Helical" evidence="1">
    <location>
        <begin position="66"/>
        <end position="86"/>
    </location>
</feature>
<feature type="transmembrane region" description="Helical" evidence="1">
    <location>
        <begin position="161"/>
        <end position="180"/>
    </location>
</feature>
<evidence type="ECO:0000313" key="2">
    <source>
        <dbReference type="EMBL" id="KXO11529.1"/>
    </source>
</evidence>
<feature type="transmembrane region" description="Helical" evidence="1">
    <location>
        <begin position="217"/>
        <end position="236"/>
    </location>
</feature>
<evidence type="ECO:0000313" key="3">
    <source>
        <dbReference type="Proteomes" id="UP000070282"/>
    </source>
</evidence>
<keyword evidence="3" id="KW-1185">Reference proteome</keyword>
<keyword evidence="1" id="KW-0812">Transmembrane</keyword>